<dbReference type="Pfam" id="PF05635">
    <property type="entry name" value="23S_rRNA_IVP"/>
    <property type="match status" value="1"/>
</dbReference>
<sequence>MASSERKKVIQDFTDLEIYQLALDLAEWIYQITANFPKEEQYNLASQVRRSSNSIGANIAEGWGRYTYKERIHFCIIARGSLAETKHHMIFSHRMKYITTETLDTHIAKHKNLSVKLNNYIASLHRLS</sequence>
<dbReference type="Gene3D" id="1.20.1440.60">
    <property type="entry name" value="23S rRNA-intervening sequence"/>
    <property type="match status" value="1"/>
</dbReference>
<gene>
    <name evidence="1" type="ORF">HY768_02615</name>
</gene>
<evidence type="ECO:0000313" key="1">
    <source>
        <dbReference type="EMBL" id="MBI4726112.1"/>
    </source>
</evidence>
<dbReference type="SUPFAM" id="SSF158446">
    <property type="entry name" value="IVS-encoded protein-like"/>
    <property type="match status" value="1"/>
</dbReference>
<dbReference type="PANTHER" id="PTHR38471">
    <property type="entry name" value="FOUR HELIX BUNDLE PROTEIN"/>
    <property type="match status" value="1"/>
</dbReference>
<dbReference type="InterPro" id="IPR036583">
    <property type="entry name" value="23S_rRNA_IVS_sf"/>
</dbReference>
<organism evidence="1 2">
    <name type="scientific">candidate division TA06 bacterium</name>
    <dbReference type="NCBI Taxonomy" id="2250710"/>
    <lineage>
        <taxon>Bacteria</taxon>
        <taxon>Bacteria division TA06</taxon>
    </lineage>
</organism>
<dbReference type="CDD" id="cd16377">
    <property type="entry name" value="23S_rRNA_IVP_like"/>
    <property type="match status" value="1"/>
</dbReference>
<dbReference type="Proteomes" id="UP000736328">
    <property type="component" value="Unassembled WGS sequence"/>
</dbReference>
<comment type="caution">
    <text evidence="1">The sequence shown here is derived from an EMBL/GenBank/DDBJ whole genome shotgun (WGS) entry which is preliminary data.</text>
</comment>
<dbReference type="AlphaFoldDB" id="A0A933I7M1"/>
<protein>
    <submittedName>
        <fullName evidence="1">Four helix bundle protein</fullName>
    </submittedName>
</protein>
<dbReference type="EMBL" id="JACQXR010000032">
    <property type="protein sequence ID" value="MBI4726112.1"/>
    <property type="molecule type" value="Genomic_DNA"/>
</dbReference>
<proteinExistence type="predicted"/>
<dbReference type="InterPro" id="IPR012657">
    <property type="entry name" value="23S_rRNA-intervening_sequence"/>
</dbReference>
<reference evidence="1" key="1">
    <citation type="submission" date="2020-07" db="EMBL/GenBank/DDBJ databases">
        <title>Huge and variable diversity of episymbiotic CPR bacteria and DPANN archaea in groundwater ecosystems.</title>
        <authorList>
            <person name="He C.Y."/>
            <person name="Keren R."/>
            <person name="Whittaker M."/>
            <person name="Farag I.F."/>
            <person name="Doudna J."/>
            <person name="Cate J.H.D."/>
            <person name="Banfield J.F."/>
        </authorList>
    </citation>
    <scope>NUCLEOTIDE SEQUENCE</scope>
    <source>
        <strain evidence="1">NC_groundwater_1520_Pr4_B-0.1um_53_5</strain>
    </source>
</reference>
<name>A0A933I7M1_UNCT6</name>
<dbReference type="PANTHER" id="PTHR38471:SF2">
    <property type="entry name" value="FOUR HELIX BUNDLE PROTEIN"/>
    <property type="match status" value="1"/>
</dbReference>
<evidence type="ECO:0000313" key="2">
    <source>
        <dbReference type="Proteomes" id="UP000736328"/>
    </source>
</evidence>
<accession>A0A933I7M1</accession>
<dbReference type="NCBIfam" id="TIGR02436">
    <property type="entry name" value="four helix bundle protein"/>
    <property type="match status" value="1"/>
</dbReference>